<dbReference type="EMBL" id="JASCZI010032716">
    <property type="protein sequence ID" value="MED6128480.1"/>
    <property type="molecule type" value="Genomic_DNA"/>
</dbReference>
<protein>
    <recommendedName>
        <fullName evidence="4">Reverse transcriptase domain-containing protein</fullName>
    </recommendedName>
</protein>
<feature type="coiled-coil region" evidence="1">
    <location>
        <begin position="23"/>
        <end position="53"/>
    </location>
</feature>
<keyword evidence="1" id="KW-0175">Coiled coil</keyword>
<keyword evidence="3" id="KW-1185">Reference proteome</keyword>
<reference evidence="2 3" key="1">
    <citation type="journal article" date="2023" name="Plants (Basel)">
        <title>Bridging the Gap: Combining Genomics and Transcriptomics Approaches to Understand Stylosanthes scabra, an Orphan Legume from the Brazilian Caatinga.</title>
        <authorList>
            <person name="Ferreira-Neto J.R.C."/>
            <person name="da Silva M.D."/>
            <person name="Binneck E."/>
            <person name="de Melo N.F."/>
            <person name="da Silva R.H."/>
            <person name="de Melo A.L.T.M."/>
            <person name="Pandolfi V."/>
            <person name="Bustamante F.O."/>
            <person name="Brasileiro-Vidal A.C."/>
            <person name="Benko-Iseppon A.M."/>
        </authorList>
    </citation>
    <scope>NUCLEOTIDE SEQUENCE [LARGE SCALE GENOMIC DNA]</scope>
    <source>
        <tissue evidence="2">Leaves</tissue>
    </source>
</reference>
<proteinExistence type="predicted"/>
<organism evidence="2 3">
    <name type="scientific">Stylosanthes scabra</name>
    <dbReference type="NCBI Taxonomy" id="79078"/>
    <lineage>
        <taxon>Eukaryota</taxon>
        <taxon>Viridiplantae</taxon>
        <taxon>Streptophyta</taxon>
        <taxon>Embryophyta</taxon>
        <taxon>Tracheophyta</taxon>
        <taxon>Spermatophyta</taxon>
        <taxon>Magnoliopsida</taxon>
        <taxon>eudicotyledons</taxon>
        <taxon>Gunneridae</taxon>
        <taxon>Pentapetalae</taxon>
        <taxon>rosids</taxon>
        <taxon>fabids</taxon>
        <taxon>Fabales</taxon>
        <taxon>Fabaceae</taxon>
        <taxon>Papilionoideae</taxon>
        <taxon>50 kb inversion clade</taxon>
        <taxon>dalbergioids sensu lato</taxon>
        <taxon>Dalbergieae</taxon>
        <taxon>Pterocarpus clade</taxon>
        <taxon>Stylosanthes</taxon>
    </lineage>
</organism>
<gene>
    <name evidence="2" type="ORF">PIB30_098363</name>
</gene>
<accession>A0ABU6RXH1</accession>
<sequence length="117" mass="13291">MQYPQENDAENCMRVDVIDSLAQEIFEEELSSHNEKLALLEELEDDAVEEEEVAENSLPVKPEKVEEEKPSKLELKPLPSSLKYAFLDDEETLSVIINSALEEKEEDGLLKISDLKA</sequence>
<evidence type="ECO:0000256" key="1">
    <source>
        <dbReference type="SAM" id="Coils"/>
    </source>
</evidence>
<evidence type="ECO:0000313" key="3">
    <source>
        <dbReference type="Proteomes" id="UP001341840"/>
    </source>
</evidence>
<dbReference type="Proteomes" id="UP001341840">
    <property type="component" value="Unassembled WGS sequence"/>
</dbReference>
<name>A0ABU6RXH1_9FABA</name>
<evidence type="ECO:0000313" key="2">
    <source>
        <dbReference type="EMBL" id="MED6128480.1"/>
    </source>
</evidence>
<evidence type="ECO:0008006" key="4">
    <source>
        <dbReference type="Google" id="ProtNLM"/>
    </source>
</evidence>
<comment type="caution">
    <text evidence="2">The sequence shown here is derived from an EMBL/GenBank/DDBJ whole genome shotgun (WGS) entry which is preliminary data.</text>
</comment>